<keyword evidence="4" id="KW-0675">Receptor</keyword>
<feature type="non-terminal residue" evidence="4">
    <location>
        <position position="1"/>
    </location>
</feature>
<evidence type="ECO:0000313" key="5">
    <source>
        <dbReference type="Proteomes" id="UP001205998"/>
    </source>
</evidence>
<dbReference type="SMART" id="SM00034">
    <property type="entry name" value="CLECT"/>
    <property type="match status" value="1"/>
</dbReference>
<name>A0AAD5FMV9_SILAS</name>
<protein>
    <submittedName>
        <fullName evidence="4">Immune-related, lectin-like receptor 1</fullName>
    </submittedName>
</protein>
<dbReference type="InterPro" id="IPR016187">
    <property type="entry name" value="CTDL_fold"/>
</dbReference>
<evidence type="ECO:0000313" key="4">
    <source>
        <dbReference type="EMBL" id="KAI5621703.1"/>
    </source>
</evidence>
<proteinExistence type="predicted"/>
<comment type="caution">
    <text evidence="4">The sequence shown here is derived from an EMBL/GenBank/DDBJ whole genome shotgun (WGS) entry which is preliminary data.</text>
</comment>
<dbReference type="SUPFAM" id="SSF56436">
    <property type="entry name" value="C-type lectin-like"/>
    <property type="match status" value="1"/>
</dbReference>
<dbReference type="InterPro" id="IPR001304">
    <property type="entry name" value="C-type_lectin-like"/>
</dbReference>
<dbReference type="PROSITE" id="PS00615">
    <property type="entry name" value="C_TYPE_LECTIN_1"/>
    <property type="match status" value="1"/>
</dbReference>
<dbReference type="PROSITE" id="PS50041">
    <property type="entry name" value="C_TYPE_LECTIN_2"/>
    <property type="match status" value="1"/>
</dbReference>
<dbReference type="CDD" id="cd03590">
    <property type="entry name" value="CLECT_DC-SIGN_like"/>
    <property type="match status" value="1"/>
</dbReference>
<dbReference type="Pfam" id="PF00059">
    <property type="entry name" value="Lectin_C"/>
    <property type="match status" value="1"/>
</dbReference>
<dbReference type="InterPro" id="IPR018378">
    <property type="entry name" value="C-type_lectin_CS"/>
</dbReference>
<dbReference type="InterPro" id="IPR050111">
    <property type="entry name" value="C-type_lectin/snaclec_domain"/>
</dbReference>
<dbReference type="AlphaFoldDB" id="A0AAD5FMV9"/>
<dbReference type="Proteomes" id="UP001205998">
    <property type="component" value="Unassembled WGS sequence"/>
</dbReference>
<keyword evidence="2" id="KW-1015">Disulfide bond</keyword>
<dbReference type="Gene3D" id="3.10.100.10">
    <property type="entry name" value="Mannose-Binding Protein A, subunit A"/>
    <property type="match status" value="1"/>
</dbReference>
<evidence type="ECO:0000256" key="2">
    <source>
        <dbReference type="ARBA" id="ARBA00023157"/>
    </source>
</evidence>
<evidence type="ECO:0000256" key="1">
    <source>
        <dbReference type="ARBA" id="ARBA00022734"/>
    </source>
</evidence>
<feature type="domain" description="C-type lectin" evidence="3">
    <location>
        <begin position="12"/>
        <end position="143"/>
    </location>
</feature>
<keyword evidence="1" id="KW-0430">Lectin</keyword>
<dbReference type="GO" id="GO:0030246">
    <property type="term" value="F:carbohydrate binding"/>
    <property type="evidence" value="ECO:0007669"/>
    <property type="project" value="UniProtKB-KW"/>
</dbReference>
<dbReference type="InterPro" id="IPR016186">
    <property type="entry name" value="C-type_lectin-like/link_sf"/>
</dbReference>
<organism evidence="4 5">
    <name type="scientific">Silurus asotus</name>
    <name type="common">Amur catfish</name>
    <name type="synonym">Parasilurus asotus</name>
    <dbReference type="NCBI Taxonomy" id="30991"/>
    <lineage>
        <taxon>Eukaryota</taxon>
        <taxon>Metazoa</taxon>
        <taxon>Chordata</taxon>
        <taxon>Craniata</taxon>
        <taxon>Vertebrata</taxon>
        <taxon>Euteleostomi</taxon>
        <taxon>Actinopterygii</taxon>
        <taxon>Neopterygii</taxon>
        <taxon>Teleostei</taxon>
        <taxon>Ostariophysi</taxon>
        <taxon>Siluriformes</taxon>
        <taxon>Siluridae</taxon>
        <taxon>Silurus</taxon>
    </lineage>
</organism>
<dbReference type="PANTHER" id="PTHR22803">
    <property type="entry name" value="MANNOSE, PHOSPHOLIPASE, LECTIN RECEPTOR RELATED"/>
    <property type="match status" value="1"/>
</dbReference>
<feature type="non-terminal residue" evidence="4">
    <location>
        <position position="144"/>
    </location>
</feature>
<accession>A0AAD5FMV9</accession>
<sequence>KSRQCENGWKSFGWKCYYFSTTKLTWTQSRDECVGKGGHLVIITSRAEQDFLSSQVRETQWIGLNDLETEGEWMWVNNLSLKDTESFFYLRYWFSAPEGPNEPDNWKIQDPSGENCGSLGGETGATNNWFDASCLTLKKFICEK</sequence>
<reference evidence="4" key="1">
    <citation type="submission" date="2018-07" db="EMBL/GenBank/DDBJ databases">
        <title>Comparative genomics of catfishes provides insights into carnivory and benthic adaptation.</title>
        <authorList>
            <person name="Zhang Y."/>
            <person name="Wang D."/>
            <person name="Peng Z."/>
            <person name="Zheng S."/>
            <person name="Shao F."/>
            <person name="Tao W."/>
        </authorList>
    </citation>
    <scope>NUCLEOTIDE SEQUENCE</scope>
    <source>
        <strain evidence="4">Chongqing</strain>
    </source>
</reference>
<dbReference type="InterPro" id="IPR033989">
    <property type="entry name" value="CD209-like_CTLD"/>
</dbReference>
<evidence type="ECO:0000259" key="3">
    <source>
        <dbReference type="PROSITE" id="PS50041"/>
    </source>
</evidence>
<gene>
    <name evidence="4" type="ORF">C0J50_18760</name>
</gene>
<keyword evidence="5" id="KW-1185">Reference proteome</keyword>
<dbReference type="EMBL" id="MU551630">
    <property type="protein sequence ID" value="KAI5621703.1"/>
    <property type="molecule type" value="Genomic_DNA"/>
</dbReference>